<keyword evidence="4" id="KW-1185">Reference proteome</keyword>
<protein>
    <submittedName>
        <fullName evidence="3">CubicO group peptidase (Beta-lactamase class C family)</fullName>
    </submittedName>
</protein>
<accession>A0A7Z0JDD0</accession>
<proteinExistence type="predicted"/>
<dbReference type="RefSeq" id="WP_312889464.1">
    <property type="nucleotide sequence ID" value="NZ_JACCFS010000001.1"/>
</dbReference>
<gene>
    <name evidence="3" type="ORF">HNR10_006072</name>
</gene>
<dbReference type="SUPFAM" id="SSF56601">
    <property type="entry name" value="beta-lactamase/transpeptidase-like"/>
    <property type="match status" value="1"/>
</dbReference>
<dbReference type="InterPro" id="IPR050789">
    <property type="entry name" value="Diverse_Enzym_Activities"/>
</dbReference>
<dbReference type="Pfam" id="PF00144">
    <property type="entry name" value="Beta-lactamase"/>
    <property type="match status" value="1"/>
</dbReference>
<dbReference type="Proteomes" id="UP000572051">
    <property type="component" value="Unassembled WGS sequence"/>
</dbReference>
<dbReference type="AlphaFoldDB" id="A0A7Z0JDD0"/>
<evidence type="ECO:0000259" key="2">
    <source>
        <dbReference type="Pfam" id="PF00144"/>
    </source>
</evidence>
<dbReference type="InterPro" id="IPR001466">
    <property type="entry name" value="Beta-lactam-related"/>
</dbReference>
<feature type="compositionally biased region" description="Pro residues" evidence="1">
    <location>
        <begin position="237"/>
        <end position="247"/>
    </location>
</feature>
<evidence type="ECO:0000313" key="4">
    <source>
        <dbReference type="Proteomes" id="UP000572051"/>
    </source>
</evidence>
<dbReference type="EMBL" id="JACCFS010000001">
    <property type="protein sequence ID" value="NYJ38191.1"/>
    <property type="molecule type" value="Genomic_DNA"/>
</dbReference>
<dbReference type="PANTHER" id="PTHR43283">
    <property type="entry name" value="BETA-LACTAMASE-RELATED"/>
    <property type="match status" value="1"/>
</dbReference>
<evidence type="ECO:0000256" key="1">
    <source>
        <dbReference type="SAM" id="MobiDB-lite"/>
    </source>
</evidence>
<dbReference type="Gene3D" id="3.40.710.10">
    <property type="entry name" value="DD-peptidase/beta-lactamase superfamily"/>
    <property type="match status" value="1"/>
</dbReference>
<reference evidence="3 4" key="1">
    <citation type="submission" date="2020-07" db="EMBL/GenBank/DDBJ databases">
        <title>Sequencing the genomes of 1000 actinobacteria strains.</title>
        <authorList>
            <person name="Klenk H.-P."/>
        </authorList>
    </citation>
    <scope>NUCLEOTIDE SEQUENCE [LARGE SCALE GENOMIC DNA]</scope>
    <source>
        <strain evidence="3 4">DSM 44442</strain>
    </source>
</reference>
<sequence>MTSPLATTRAPGNRVSTQLDAHLARLTEDFVARRGLHHANVALASGDSGLHWSCAVAPVQEALRPDTPFFVASITKRFIATLVLQAHERGELDLAAPIGGYLPATAIDGLHVLGGVDRTSAITVHHLASHTSGLPDHLERRRGEPSPLRRTAHGHDLAWTFEDVLRTTRERQRPHFAPQDLTATRQKARYSDTGFQLLIRVLESATGRTFAGLLSERILDPLGLTRTWLPGHRPSDPAAPPPSPPCTPGGAGWSCPP</sequence>
<name>A0A7Z0JDD0_9ACTN</name>
<evidence type="ECO:0000313" key="3">
    <source>
        <dbReference type="EMBL" id="NYJ38191.1"/>
    </source>
</evidence>
<organism evidence="3 4">
    <name type="scientific">Nocardiopsis aegyptia</name>
    <dbReference type="NCBI Taxonomy" id="220378"/>
    <lineage>
        <taxon>Bacteria</taxon>
        <taxon>Bacillati</taxon>
        <taxon>Actinomycetota</taxon>
        <taxon>Actinomycetes</taxon>
        <taxon>Streptosporangiales</taxon>
        <taxon>Nocardiopsidaceae</taxon>
        <taxon>Nocardiopsis</taxon>
    </lineage>
</organism>
<feature type="region of interest" description="Disordered" evidence="1">
    <location>
        <begin position="230"/>
        <end position="257"/>
    </location>
</feature>
<comment type="caution">
    <text evidence="3">The sequence shown here is derived from an EMBL/GenBank/DDBJ whole genome shotgun (WGS) entry which is preliminary data.</text>
</comment>
<feature type="domain" description="Beta-lactamase-related" evidence="2">
    <location>
        <begin position="25"/>
        <end position="237"/>
    </location>
</feature>
<dbReference type="InterPro" id="IPR012338">
    <property type="entry name" value="Beta-lactam/transpept-like"/>
</dbReference>